<evidence type="ECO:0000313" key="2">
    <source>
        <dbReference type="EMBL" id="VDM82706.1"/>
    </source>
</evidence>
<dbReference type="InterPro" id="IPR048255">
    <property type="entry name" value="IML1_N"/>
</dbReference>
<proteinExistence type="predicted"/>
<evidence type="ECO:0000313" key="3">
    <source>
        <dbReference type="Proteomes" id="UP000270094"/>
    </source>
</evidence>
<dbReference type="AlphaFoldDB" id="A0A3P7JGZ6"/>
<dbReference type="EMBL" id="UYYB01118926">
    <property type="protein sequence ID" value="VDM82706.1"/>
    <property type="molecule type" value="Genomic_DNA"/>
</dbReference>
<accession>A0A3P7JGZ6</accession>
<dbReference type="Pfam" id="PF12257">
    <property type="entry name" value="IML1"/>
    <property type="match status" value="1"/>
</dbReference>
<protein>
    <recommendedName>
        <fullName evidence="1">Vacuolar membrane-associated protein Iml1 N-terminal domain-containing protein</fullName>
    </recommendedName>
</protein>
<dbReference type="PANTHER" id="PTHR13179">
    <property type="entry name" value="DEP DOMAIN CONTAINING PROTEIN 5"/>
    <property type="match status" value="1"/>
</dbReference>
<dbReference type="OrthoDB" id="438939at2759"/>
<name>A0A3P7JGZ6_STRVU</name>
<dbReference type="GO" id="GO:0010508">
    <property type="term" value="P:positive regulation of autophagy"/>
    <property type="evidence" value="ECO:0007669"/>
    <property type="project" value="TreeGrafter"/>
</dbReference>
<keyword evidence="3" id="KW-1185">Reference proteome</keyword>
<dbReference type="GO" id="GO:0005096">
    <property type="term" value="F:GTPase activator activity"/>
    <property type="evidence" value="ECO:0007669"/>
    <property type="project" value="InterPro"/>
</dbReference>
<sequence length="97" mass="11446">MAELFSKWHMNSSAHYVSIILCSRFYLLGDVDKDVAEQLGPSARDHRGRYFQDFYRLLVQNEHYEDWSHVLSTIKLSFNNYQDTIQDVLAANYPNLK</sequence>
<dbReference type="Proteomes" id="UP000270094">
    <property type="component" value="Unassembled WGS sequence"/>
</dbReference>
<evidence type="ECO:0000259" key="1">
    <source>
        <dbReference type="Pfam" id="PF12257"/>
    </source>
</evidence>
<feature type="domain" description="Vacuolar membrane-associated protein Iml1 N-terminal" evidence="1">
    <location>
        <begin position="2"/>
        <end position="87"/>
    </location>
</feature>
<dbReference type="GO" id="GO:1904262">
    <property type="term" value="P:negative regulation of TORC1 signaling"/>
    <property type="evidence" value="ECO:0007669"/>
    <property type="project" value="TreeGrafter"/>
</dbReference>
<dbReference type="InterPro" id="IPR027244">
    <property type="entry name" value="IML1"/>
</dbReference>
<organism evidence="2 3">
    <name type="scientific">Strongylus vulgaris</name>
    <name type="common">Blood worm</name>
    <dbReference type="NCBI Taxonomy" id="40348"/>
    <lineage>
        <taxon>Eukaryota</taxon>
        <taxon>Metazoa</taxon>
        <taxon>Ecdysozoa</taxon>
        <taxon>Nematoda</taxon>
        <taxon>Chromadorea</taxon>
        <taxon>Rhabditida</taxon>
        <taxon>Rhabditina</taxon>
        <taxon>Rhabditomorpha</taxon>
        <taxon>Strongyloidea</taxon>
        <taxon>Strongylidae</taxon>
        <taxon>Strongylus</taxon>
    </lineage>
</organism>
<dbReference type="GO" id="GO:0034198">
    <property type="term" value="P:cellular response to amino acid starvation"/>
    <property type="evidence" value="ECO:0007669"/>
    <property type="project" value="TreeGrafter"/>
</dbReference>
<dbReference type="GO" id="GO:1990130">
    <property type="term" value="C:GATOR1 complex"/>
    <property type="evidence" value="ECO:0007669"/>
    <property type="project" value="TreeGrafter"/>
</dbReference>
<gene>
    <name evidence="2" type="ORF">SVUK_LOCUS17704</name>
</gene>
<reference evidence="2 3" key="1">
    <citation type="submission" date="2018-11" db="EMBL/GenBank/DDBJ databases">
        <authorList>
            <consortium name="Pathogen Informatics"/>
        </authorList>
    </citation>
    <scope>NUCLEOTIDE SEQUENCE [LARGE SCALE GENOMIC DNA]</scope>
</reference>
<dbReference type="GO" id="GO:0005765">
    <property type="term" value="C:lysosomal membrane"/>
    <property type="evidence" value="ECO:0007669"/>
    <property type="project" value="TreeGrafter"/>
</dbReference>
<dbReference type="PANTHER" id="PTHR13179:SF8">
    <property type="entry name" value="GATOR COMPLEX PROTEIN DEPDC5"/>
    <property type="match status" value="1"/>
</dbReference>